<dbReference type="RefSeq" id="WP_005505344.1">
    <property type="nucleotide sequence ID" value="NZ_CAURGI010000012.1"/>
</dbReference>
<dbReference type="EMBL" id="JABZXL010000017">
    <property type="protein sequence ID" value="MBF1659449.1"/>
    <property type="molecule type" value="Genomic_DNA"/>
</dbReference>
<evidence type="ECO:0000313" key="2">
    <source>
        <dbReference type="EMBL" id="MBF1663099.1"/>
    </source>
</evidence>
<reference evidence="1" key="1">
    <citation type="submission" date="2020-04" db="EMBL/GenBank/DDBJ databases">
        <title>Deep metagenomics examines the oral microbiome during advanced dental caries in children, revealing novel taxa and co-occurrences with host molecules.</title>
        <authorList>
            <person name="Baker J.L."/>
            <person name="Morton J.T."/>
            <person name="Dinis M."/>
            <person name="Alvarez R."/>
            <person name="Tran N.C."/>
            <person name="Knight R."/>
            <person name="Edlund A."/>
        </authorList>
    </citation>
    <scope>NUCLEOTIDE SEQUENCE</scope>
    <source>
        <strain evidence="1">JCVI_29_bin.11</strain>
        <strain evidence="2">JCVI_44_bin.2</strain>
    </source>
</reference>
<evidence type="ECO:0000313" key="1">
    <source>
        <dbReference type="EMBL" id="MBF1659449.1"/>
    </source>
</evidence>
<evidence type="ECO:0000313" key="3">
    <source>
        <dbReference type="Proteomes" id="UP000713964"/>
    </source>
</evidence>
<dbReference type="AlphaFoldDB" id="A0A930L3Z1"/>
<proteinExistence type="predicted"/>
<dbReference type="Proteomes" id="UP000756427">
    <property type="component" value="Unassembled WGS sequence"/>
</dbReference>
<dbReference type="EMBL" id="JABZXR010000002">
    <property type="protein sequence ID" value="MBF1663099.1"/>
    <property type="molecule type" value="Genomic_DNA"/>
</dbReference>
<dbReference type="Proteomes" id="UP000713964">
    <property type="component" value="Unassembled WGS sequence"/>
</dbReference>
<protein>
    <submittedName>
        <fullName evidence="1">Uncharacterized protein</fullName>
    </submittedName>
</protein>
<name>A0A930L3Z1_9MICC</name>
<organism evidence="1 3">
    <name type="scientific">Rothia mucilaginosa</name>
    <dbReference type="NCBI Taxonomy" id="43675"/>
    <lineage>
        <taxon>Bacteria</taxon>
        <taxon>Bacillati</taxon>
        <taxon>Actinomycetota</taxon>
        <taxon>Actinomycetes</taxon>
        <taxon>Micrococcales</taxon>
        <taxon>Micrococcaceae</taxon>
        <taxon>Rothia</taxon>
    </lineage>
</organism>
<accession>A0A930L3Z1</accession>
<sequence length="55" mass="5730">MMIGTLIFCAILASSIGIGAGIVACCSGMVYRRHRAEKASELAQQMATQALTAGR</sequence>
<gene>
    <name evidence="1" type="ORF">HXO58_06410</name>
    <name evidence="2" type="ORF">HXO64_00890</name>
</gene>
<comment type="caution">
    <text evidence="1">The sequence shown here is derived from an EMBL/GenBank/DDBJ whole genome shotgun (WGS) entry which is preliminary data.</text>
</comment>